<keyword evidence="1" id="KW-0732">Signal</keyword>
<accession>A0AAF3FJ02</accession>
<organism evidence="2 3">
    <name type="scientific">Mesorhabditis belari</name>
    <dbReference type="NCBI Taxonomy" id="2138241"/>
    <lineage>
        <taxon>Eukaryota</taxon>
        <taxon>Metazoa</taxon>
        <taxon>Ecdysozoa</taxon>
        <taxon>Nematoda</taxon>
        <taxon>Chromadorea</taxon>
        <taxon>Rhabditida</taxon>
        <taxon>Rhabditina</taxon>
        <taxon>Rhabditomorpha</taxon>
        <taxon>Rhabditoidea</taxon>
        <taxon>Rhabditidae</taxon>
        <taxon>Mesorhabditinae</taxon>
        <taxon>Mesorhabditis</taxon>
    </lineage>
</organism>
<sequence length="103" mass="11670">MTKICVLIALMSILGIAFTMPVVENDENAAILSFKEKVIEEIRKVPPEVMEKIRTDLEKQLSQNGRLGHQMKPDIWSDMRDRAVEEVVTGIVVGDCYILRAKL</sequence>
<dbReference type="AlphaFoldDB" id="A0AAF3FJ02"/>
<feature type="signal peptide" evidence="1">
    <location>
        <begin position="1"/>
        <end position="19"/>
    </location>
</feature>
<evidence type="ECO:0000313" key="2">
    <source>
        <dbReference type="Proteomes" id="UP000887575"/>
    </source>
</evidence>
<evidence type="ECO:0000256" key="1">
    <source>
        <dbReference type="SAM" id="SignalP"/>
    </source>
</evidence>
<proteinExistence type="predicted"/>
<evidence type="ECO:0000313" key="3">
    <source>
        <dbReference type="WBParaSite" id="MBELARI_LOCUS7014"/>
    </source>
</evidence>
<reference evidence="3" key="1">
    <citation type="submission" date="2024-02" db="UniProtKB">
        <authorList>
            <consortium name="WormBaseParasite"/>
        </authorList>
    </citation>
    <scope>IDENTIFICATION</scope>
</reference>
<feature type="chain" id="PRO_5042008228" evidence="1">
    <location>
        <begin position="20"/>
        <end position="103"/>
    </location>
</feature>
<name>A0AAF3FJ02_9BILA</name>
<dbReference type="Proteomes" id="UP000887575">
    <property type="component" value="Unassembled WGS sequence"/>
</dbReference>
<dbReference type="WBParaSite" id="MBELARI_LOCUS7014">
    <property type="protein sequence ID" value="MBELARI_LOCUS7014"/>
    <property type="gene ID" value="MBELARI_LOCUS7014"/>
</dbReference>
<keyword evidence="2" id="KW-1185">Reference proteome</keyword>
<protein>
    <submittedName>
        <fullName evidence="3">Uncharacterized protein</fullName>
    </submittedName>
</protein>